<keyword evidence="2" id="KW-0808">Transferase</keyword>
<evidence type="ECO:0000313" key="2">
    <source>
        <dbReference type="EMBL" id="SCB33229.1"/>
    </source>
</evidence>
<gene>
    <name evidence="2" type="ORF">GA0061101_107203</name>
</gene>
<dbReference type="InterPro" id="IPR022642">
    <property type="entry name" value="CheR_C"/>
</dbReference>
<dbReference type="EMBL" id="FMAF01000007">
    <property type="protein sequence ID" value="SCB33229.1"/>
    <property type="molecule type" value="Genomic_DNA"/>
</dbReference>
<organism evidence="2 3">
    <name type="scientific">Rhizobium lusitanum</name>
    <dbReference type="NCBI Taxonomy" id="293958"/>
    <lineage>
        <taxon>Bacteria</taxon>
        <taxon>Pseudomonadati</taxon>
        <taxon>Pseudomonadota</taxon>
        <taxon>Alphaproteobacteria</taxon>
        <taxon>Hyphomicrobiales</taxon>
        <taxon>Rhizobiaceae</taxon>
        <taxon>Rhizobium/Agrobacterium group</taxon>
        <taxon>Rhizobium</taxon>
    </lineage>
</organism>
<dbReference type="InterPro" id="IPR000780">
    <property type="entry name" value="CheR_MeTrfase"/>
</dbReference>
<accession>A0A1C3VZU2</accession>
<name>A0A1C3VZU2_9HYPH</name>
<dbReference type="SMART" id="SM00138">
    <property type="entry name" value="MeTrc"/>
    <property type="match status" value="1"/>
</dbReference>
<dbReference type="Proteomes" id="UP000199205">
    <property type="component" value="Unassembled WGS sequence"/>
</dbReference>
<feature type="domain" description="CheR-type methyltransferase" evidence="1">
    <location>
        <begin position="59"/>
        <end position="237"/>
    </location>
</feature>
<dbReference type="PROSITE" id="PS50123">
    <property type="entry name" value="CHER"/>
    <property type="match status" value="1"/>
</dbReference>
<dbReference type="GO" id="GO:0032259">
    <property type="term" value="P:methylation"/>
    <property type="evidence" value="ECO:0007669"/>
    <property type="project" value="UniProtKB-KW"/>
</dbReference>
<protein>
    <submittedName>
        <fullName evidence="2">CheR methyltransferase, SAM binding domain</fullName>
    </submittedName>
</protein>
<keyword evidence="2" id="KW-0489">Methyltransferase</keyword>
<dbReference type="AlphaFoldDB" id="A0A1C3VZU2"/>
<evidence type="ECO:0000313" key="3">
    <source>
        <dbReference type="Proteomes" id="UP000199205"/>
    </source>
</evidence>
<reference evidence="2 3" key="1">
    <citation type="submission" date="2016-08" db="EMBL/GenBank/DDBJ databases">
        <authorList>
            <person name="Seilhamer J.J."/>
        </authorList>
    </citation>
    <scope>NUCLEOTIDE SEQUENCE [LARGE SCALE GENOMIC DNA]</scope>
    <source>
        <strain evidence="2 3">P1-7</strain>
    </source>
</reference>
<evidence type="ECO:0000259" key="1">
    <source>
        <dbReference type="PROSITE" id="PS50123"/>
    </source>
</evidence>
<dbReference type="SUPFAM" id="SSF53335">
    <property type="entry name" value="S-adenosyl-L-methionine-dependent methyltransferases"/>
    <property type="match status" value="1"/>
</dbReference>
<sequence>MPLAITGFNSLRQAPFRLCRALWETLPHPVRRTPAMFRAGRYIYRQFTRHTGKFQSHYTQFMRNPPLLSTIATLASHYPRSSHLKIASIGCSTGAELYSVLYTIKSLRSDLHVTAQGADISDAVVEAARRGVYFPDVPAAEGGLYAAGRAEVAGADVPSLVKLLEPLADGSLRVRDWVTEGVTWRTADATDDKLPELFEPQDFLLANNFMGPMDDHLAERCLRNMVRLVARDGYLVVDGIDLDVKTRVLTEFGFRPVLMNQEEIWEAEGLKTGWPWLRWGREPIDRSEADWARRYSVIFRRDDH</sequence>
<dbReference type="PRINTS" id="PR00996">
    <property type="entry name" value="CHERMTFRASE"/>
</dbReference>
<dbReference type="Pfam" id="PF01739">
    <property type="entry name" value="CheR"/>
    <property type="match status" value="1"/>
</dbReference>
<dbReference type="OrthoDB" id="8334006at2"/>
<dbReference type="Gene3D" id="3.40.50.150">
    <property type="entry name" value="Vaccinia Virus protein VP39"/>
    <property type="match status" value="1"/>
</dbReference>
<dbReference type="GO" id="GO:0008757">
    <property type="term" value="F:S-adenosylmethionine-dependent methyltransferase activity"/>
    <property type="evidence" value="ECO:0007669"/>
    <property type="project" value="InterPro"/>
</dbReference>
<proteinExistence type="predicted"/>
<dbReference type="InterPro" id="IPR029063">
    <property type="entry name" value="SAM-dependent_MTases_sf"/>
</dbReference>